<evidence type="ECO:0000256" key="1">
    <source>
        <dbReference type="SAM" id="MobiDB-lite"/>
    </source>
</evidence>
<feature type="compositionally biased region" description="Polar residues" evidence="1">
    <location>
        <begin position="14"/>
        <end position="41"/>
    </location>
</feature>
<keyword evidence="3" id="KW-1185">Reference proteome</keyword>
<protein>
    <submittedName>
        <fullName evidence="2">Uncharacterized protein</fullName>
    </submittedName>
</protein>
<feature type="compositionally biased region" description="Low complexity" evidence="1">
    <location>
        <begin position="76"/>
        <end position="88"/>
    </location>
</feature>
<comment type="caution">
    <text evidence="2">The sequence shown here is derived from an EMBL/GenBank/DDBJ whole genome shotgun (WGS) entry which is preliminary data.</text>
</comment>
<evidence type="ECO:0000313" key="2">
    <source>
        <dbReference type="EMBL" id="KAK8238339.1"/>
    </source>
</evidence>
<organism evidence="2 3">
    <name type="scientific">Phyllosticta capitalensis</name>
    <dbReference type="NCBI Taxonomy" id="121624"/>
    <lineage>
        <taxon>Eukaryota</taxon>
        <taxon>Fungi</taxon>
        <taxon>Dikarya</taxon>
        <taxon>Ascomycota</taxon>
        <taxon>Pezizomycotina</taxon>
        <taxon>Dothideomycetes</taxon>
        <taxon>Dothideomycetes incertae sedis</taxon>
        <taxon>Botryosphaeriales</taxon>
        <taxon>Phyllostictaceae</taxon>
        <taxon>Phyllosticta</taxon>
    </lineage>
</organism>
<feature type="compositionally biased region" description="Basic and acidic residues" evidence="1">
    <location>
        <begin position="118"/>
        <end position="131"/>
    </location>
</feature>
<accession>A0ABR1YTN1</accession>
<feature type="region of interest" description="Disordered" evidence="1">
    <location>
        <begin position="1"/>
        <end position="131"/>
    </location>
</feature>
<proteinExistence type="predicted"/>
<evidence type="ECO:0000313" key="3">
    <source>
        <dbReference type="Proteomes" id="UP001492380"/>
    </source>
</evidence>
<dbReference type="Proteomes" id="UP001492380">
    <property type="component" value="Unassembled WGS sequence"/>
</dbReference>
<gene>
    <name evidence="2" type="ORF">HDK90DRAFT_482977</name>
</gene>
<dbReference type="EMBL" id="JBBWRZ010000004">
    <property type="protein sequence ID" value="KAK8238339.1"/>
    <property type="molecule type" value="Genomic_DNA"/>
</dbReference>
<name>A0ABR1YTN1_9PEZI</name>
<sequence length="131" mass="14126">MQRACADPSPRNPPSTSKQRVHFPTTTRVLEQHLHQSSSSIFPKFLQLTASTASTKTTTTKMSAPNPGRQSPEPEQQTGAQQQAAQAAPNDLGGQPAQGTKQANEDQKANLSSNPTHPLEKHSEETTSKTK</sequence>
<reference evidence="2 3" key="1">
    <citation type="submission" date="2024-04" db="EMBL/GenBank/DDBJ databases">
        <title>Phyllosticta paracitricarpa is synonymous to the EU quarantine fungus P. citricarpa based on phylogenomic analyses.</title>
        <authorList>
            <consortium name="Lawrence Berkeley National Laboratory"/>
            <person name="Van Ingen-Buijs V.A."/>
            <person name="Van Westerhoven A.C."/>
            <person name="Haridas S."/>
            <person name="Skiadas P."/>
            <person name="Martin F."/>
            <person name="Groenewald J.Z."/>
            <person name="Crous P.W."/>
            <person name="Seidl M.F."/>
        </authorList>
    </citation>
    <scope>NUCLEOTIDE SEQUENCE [LARGE SCALE GENOMIC DNA]</scope>
    <source>
        <strain evidence="2 3">CBS 123374</strain>
    </source>
</reference>
<feature type="compositionally biased region" description="Low complexity" evidence="1">
    <location>
        <begin position="49"/>
        <end position="61"/>
    </location>
</feature>